<organism evidence="2 3">
    <name type="scientific">Naegleria lovaniensis</name>
    <name type="common">Amoeba</name>
    <dbReference type="NCBI Taxonomy" id="51637"/>
    <lineage>
        <taxon>Eukaryota</taxon>
        <taxon>Discoba</taxon>
        <taxon>Heterolobosea</taxon>
        <taxon>Tetramitia</taxon>
        <taxon>Eutetramitia</taxon>
        <taxon>Vahlkampfiidae</taxon>
        <taxon>Naegleria</taxon>
    </lineage>
</organism>
<reference evidence="2 3" key="1">
    <citation type="journal article" date="2018" name="BMC Genomics">
        <title>The genome of Naegleria lovaniensis, the basis for a comparative approach to unravel pathogenicity factors of the human pathogenic amoeba N. fowleri.</title>
        <authorList>
            <person name="Liechti N."/>
            <person name="Schurch N."/>
            <person name="Bruggmann R."/>
            <person name="Wittwer M."/>
        </authorList>
    </citation>
    <scope>NUCLEOTIDE SEQUENCE [LARGE SCALE GENOMIC DNA]</scope>
    <source>
        <strain evidence="2 3">ATCC 30569</strain>
    </source>
</reference>
<dbReference type="EMBL" id="PYSW02000043">
    <property type="protein sequence ID" value="KAG2374673.1"/>
    <property type="molecule type" value="Genomic_DNA"/>
</dbReference>
<gene>
    <name evidence="2" type="ORF">C9374_010417</name>
</gene>
<evidence type="ECO:0000313" key="3">
    <source>
        <dbReference type="Proteomes" id="UP000816034"/>
    </source>
</evidence>
<dbReference type="Proteomes" id="UP000816034">
    <property type="component" value="Unassembled WGS sequence"/>
</dbReference>
<sequence>MHPLHLNHPSPNPNMKTIEEEQQHCSLCPSPDAPVNYQSILSSTTSSSNTLTSTHADRSPKRSLFKQAKLKLKQCKEGIGVMISLFAFLPRKQENARLHSYGSSTNNTNQFVATTSQSLYQDLLVQV</sequence>
<keyword evidence="3" id="KW-1185">Reference proteome</keyword>
<protein>
    <submittedName>
        <fullName evidence="2">Uncharacterized protein</fullName>
    </submittedName>
</protein>
<dbReference type="RefSeq" id="XP_044543847.1">
    <property type="nucleotide sequence ID" value="XM_044685959.1"/>
</dbReference>
<name>A0AA88KE36_NAELO</name>
<feature type="region of interest" description="Disordered" evidence="1">
    <location>
        <begin position="1"/>
        <end position="28"/>
    </location>
</feature>
<accession>A0AA88KE36</accession>
<evidence type="ECO:0000256" key="1">
    <source>
        <dbReference type="SAM" id="MobiDB-lite"/>
    </source>
</evidence>
<comment type="caution">
    <text evidence="2">The sequence shown here is derived from an EMBL/GenBank/DDBJ whole genome shotgun (WGS) entry which is preliminary data.</text>
</comment>
<dbReference type="GeneID" id="68102871"/>
<proteinExistence type="predicted"/>
<dbReference type="AlphaFoldDB" id="A0AA88KE36"/>
<evidence type="ECO:0000313" key="2">
    <source>
        <dbReference type="EMBL" id="KAG2374673.1"/>
    </source>
</evidence>